<dbReference type="EMBL" id="JARGDH010000004">
    <property type="protein sequence ID" value="KAL0271229.1"/>
    <property type="molecule type" value="Genomic_DNA"/>
</dbReference>
<gene>
    <name evidence="12" type="ORF">PYX00_008393</name>
</gene>
<evidence type="ECO:0000256" key="11">
    <source>
        <dbReference type="SAM" id="Phobius"/>
    </source>
</evidence>
<reference evidence="12" key="1">
    <citation type="journal article" date="2024" name="Gigascience">
        <title>Chromosome-level genome of the poultry shaft louse Menopon gallinae provides insight into the host-switching and adaptive evolution of parasitic lice.</title>
        <authorList>
            <person name="Xu Y."/>
            <person name="Ma L."/>
            <person name="Liu S."/>
            <person name="Liang Y."/>
            <person name="Liu Q."/>
            <person name="He Z."/>
            <person name="Tian L."/>
            <person name="Duan Y."/>
            <person name="Cai W."/>
            <person name="Li H."/>
            <person name="Song F."/>
        </authorList>
    </citation>
    <scope>NUCLEOTIDE SEQUENCE</scope>
    <source>
        <strain evidence="12">Cailab_2023a</strain>
    </source>
</reference>
<accession>A0AAW2HMT3</accession>
<dbReference type="Gene3D" id="1.50.40.10">
    <property type="entry name" value="Mitochondrial carrier domain"/>
    <property type="match status" value="2"/>
</dbReference>
<dbReference type="GO" id="GO:0031966">
    <property type="term" value="C:mitochondrial membrane"/>
    <property type="evidence" value="ECO:0007669"/>
    <property type="project" value="UniProtKB-SubCell"/>
</dbReference>
<dbReference type="GO" id="GO:0015227">
    <property type="term" value="F:O-acyl-L-carnitine transmembrane transporter activity"/>
    <property type="evidence" value="ECO:0007669"/>
    <property type="project" value="TreeGrafter"/>
</dbReference>
<proteinExistence type="inferred from homology"/>
<dbReference type="InterPro" id="IPR018108">
    <property type="entry name" value="MCP_transmembrane"/>
</dbReference>
<keyword evidence="5" id="KW-0677">Repeat</keyword>
<comment type="subcellular location">
    <subcellularLocation>
        <location evidence="1">Mitochondrion membrane</location>
        <topology evidence="1">Multi-pass membrane protein</topology>
    </subcellularLocation>
</comment>
<evidence type="ECO:0000256" key="8">
    <source>
        <dbReference type="ARBA" id="ARBA00023136"/>
    </source>
</evidence>
<evidence type="ECO:0000256" key="7">
    <source>
        <dbReference type="ARBA" id="ARBA00023128"/>
    </source>
</evidence>
<evidence type="ECO:0000256" key="2">
    <source>
        <dbReference type="ARBA" id="ARBA00006375"/>
    </source>
</evidence>
<dbReference type="PROSITE" id="PS50920">
    <property type="entry name" value="SOLCAR"/>
    <property type="match status" value="3"/>
</dbReference>
<feature type="repeat" description="Solcar" evidence="9">
    <location>
        <begin position="210"/>
        <end position="296"/>
    </location>
</feature>
<feature type="repeat" description="Solcar" evidence="9">
    <location>
        <begin position="10"/>
        <end position="101"/>
    </location>
</feature>
<feature type="transmembrane region" description="Helical" evidence="11">
    <location>
        <begin position="115"/>
        <end position="133"/>
    </location>
</feature>
<name>A0AAW2HMT3_9NEOP</name>
<dbReference type="GO" id="GO:1902603">
    <property type="term" value="P:carnitine transmembrane transport"/>
    <property type="evidence" value="ECO:0007669"/>
    <property type="project" value="TreeGrafter"/>
</dbReference>
<evidence type="ECO:0000256" key="5">
    <source>
        <dbReference type="ARBA" id="ARBA00022737"/>
    </source>
</evidence>
<feature type="transmembrane region" description="Helical" evidence="11">
    <location>
        <begin position="13"/>
        <end position="33"/>
    </location>
</feature>
<evidence type="ECO:0000256" key="10">
    <source>
        <dbReference type="RuleBase" id="RU000488"/>
    </source>
</evidence>
<organism evidence="12">
    <name type="scientific">Menopon gallinae</name>
    <name type="common">poultry shaft louse</name>
    <dbReference type="NCBI Taxonomy" id="328185"/>
    <lineage>
        <taxon>Eukaryota</taxon>
        <taxon>Metazoa</taxon>
        <taxon>Ecdysozoa</taxon>
        <taxon>Arthropoda</taxon>
        <taxon>Hexapoda</taxon>
        <taxon>Insecta</taxon>
        <taxon>Pterygota</taxon>
        <taxon>Neoptera</taxon>
        <taxon>Paraneoptera</taxon>
        <taxon>Psocodea</taxon>
        <taxon>Troctomorpha</taxon>
        <taxon>Phthiraptera</taxon>
        <taxon>Amblycera</taxon>
        <taxon>Menoponidae</taxon>
        <taxon>Menopon</taxon>
    </lineage>
</organism>
<sequence length="304" mass="33371">MEKEAQVPVNSKLQYFLCGGFGGICTVILGHPLDTIKVRLQTMPKPPPGVAPMYTSTWDCARKTFKYEGVRGLYKGMSAPLTGVAPIFAFSFFGYSFGKDVVTWGENRKLTNTEFFLAGAFSGIYTTFVMAPGERIKTLIQVQQGGGPQKYSGPIDVIKDLYKTGGIRSIFKGTLATFLRDVPGSGMYFMTYEILKERMADKNEESGVVLRTLKTAFAGGMSGIFYWALATPADVIKNRLQGAPEGKYPNGMRSAFTELVAEAGPLGFYKGITPVMLRAFFANGACFVGFEFANACVEWFRVNF</sequence>
<keyword evidence="6 11" id="KW-1133">Transmembrane helix</keyword>
<dbReference type="InterPro" id="IPR050567">
    <property type="entry name" value="Mitochondrial_Carrier"/>
</dbReference>
<evidence type="ECO:0000256" key="3">
    <source>
        <dbReference type="ARBA" id="ARBA00022448"/>
    </source>
</evidence>
<keyword evidence="8 9" id="KW-0472">Membrane</keyword>
<dbReference type="Pfam" id="PF00153">
    <property type="entry name" value="Mito_carr"/>
    <property type="match status" value="3"/>
</dbReference>
<keyword evidence="4 9" id="KW-0812">Transmembrane</keyword>
<feature type="transmembrane region" description="Helical" evidence="11">
    <location>
        <begin position="72"/>
        <end position="95"/>
    </location>
</feature>
<evidence type="ECO:0000256" key="9">
    <source>
        <dbReference type="PROSITE-ProRule" id="PRU00282"/>
    </source>
</evidence>
<keyword evidence="3 10" id="KW-0813">Transport</keyword>
<dbReference type="InterPro" id="IPR023395">
    <property type="entry name" value="MCP_dom_sf"/>
</dbReference>
<keyword evidence="7" id="KW-0496">Mitochondrion</keyword>
<comment type="caution">
    <text evidence="12">The sequence shown here is derived from an EMBL/GenBank/DDBJ whole genome shotgun (WGS) entry which is preliminary data.</text>
</comment>
<dbReference type="SUPFAM" id="SSF103506">
    <property type="entry name" value="Mitochondrial carrier"/>
    <property type="match status" value="1"/>
</dbReference>
<evidence type="ECO:0000256" key="4">
    <source>
        <dbReference type="ARBA" id="ARBA00022692"/>
    </source>
</evidence>
<protein>
    <recommendedName>
        <fullName evidence="13">Congested-like trachea protein</fullName>
    </recommendedName>
</protein>
<feature type="repeat" description="Solcar" evidence="9">
    <location>
        <begin position="110"/>
        <end position="198"/>
    </location>
</feature>
<evidence type="ECO:0000313" key="12">
    <source>
        <dbReference type="EMBL" id="KAL0271229.1"/>
    </source>
</evidence>
<dbReference type="AlphaFoldDB" id="A0AAW2HMT3"/>
<evidence type="ECO:0008006" key="13">
    <source>
        <dbReference type="Google" id="ProtNLM"/>
    </source>
</evidence>
<comment type="similarity">
    <text evidence="2 10">Belongs to the mitochondrial carrier (TC 2.A.29) family.</text>
</comment>
<dbReference type="PANTHER" id="PTHR45624:SF4">
    <property type="entry name" value="CONGESTED-LIKE TRACHEA PROTEIN-RELATED"/>
    <property type="match status" value="1"/>
</dbReference>
<evidence type="ECO:0000256" key="1">
    <source>
        <dbReference type="ARBA" id="ARBA00004225"/>
    </source>
</evidence>
<dbReference type="PANTHER" id="PTHR45624">
    <property type="entry name" value="MITOCHONDRIAL BASIC AMINO ACIDS TRANSPORTER-RELATED"/>
    <property type="match status" value="1"/>
</dbReference>
<evidence type="ECO:0000256" key="6">
    <source>
        <dbReference type="ARBA" id="ARBA00022989"/>
    </source>
</evidence>
<dbReference type="GO" id="GO:0006839">
    <property type="term" value="P:mitochondrial transport"/>
    <property type="evidence" value="ECO:0007669"/>
    <property type="project" value="TreeGrafter"/>
</dbReference>